<dbReference type="PROSITE" id="PS50850">
    <property type="entry name" value="MFS"/>
    <property type="match status" value="1"/>
</dbReference>
<reference evidence="8" key="1">
    <citation type="submission" date="2014-08" db="EMBL/GenBank/DDBJ databases">
        <title>Draft genome sequences of Sphingobium herbicidovorans.</title>
        <authorList>
            <person name="Gan H.M."/>
            <person name="Gan H.Y."/>
            <person name="Savka M.A."/>
        </authorList>
    </citation>
    <scope>NUCLEOTIDE SEQUENCE [LARGE SCALE GENOMIC DNA]</scope>
    <source>
        <strain evidence="8">NBRC 16415</strain>
    </source>
</reference>
<evidence type="ECO:0000256" key="4">
    <source>
        <dbReference type="ARBA" id="ARBA00022989"/>
    </source>
</evidence>
<evidence type="ECO:0000256" key="6">
    <source>
        <dbReference type="SAM" id="Phobius"/>
    </source>
</evidence>
<keyword evidence="3 6" id="KW-0812">Transmembrane</keyword>
<evidence type="ECO:0000256" key="5">
    <source>
        <dbReference type="ARBA" id="ARBA00023136"/>
    </source>
</evidence>
<feature type="transmembrane region" description="Helical" evidence="6">
    <location>
        <begin position="93"/>
        <end position="112"/>
    </location>
</feature>
<keyword evidence="2" id="KW-1003">Cell membrane</keyword>
<dbReference type="GO" id="GO:0022857">
    <property type="term" value="F:transmembrane transporter activity"/>
    <property type="evidence" value="ECO:0007669"/>
    <property type="project" value="InterPro"/>
</dbReference>
<evidence type="ECO:0000256" key="2">
    <source>
        <dbReference type="ARBA" id="ARBA00022475"/>
    </source>
</evidence>
<dbReference type="eggNOG" id="COG2814">
    <property type="taxonomic scope" value="Bacteria"/>
</dbReference>
<dbReference type="STRING" id="76947.GCA_002080435_01485"/>
<feature type="transmembrane region" description="Helical" evidence="6">
    <location>
        <begin position="118"/>
        <end position="140"/>
    </location>
</feature>
<dbReference type="GO" id="GO:0005886">
    <property type="term" value="C:plasma membrane"/>
    <property type="evidence" value="ECO:0007669"/>
    <property type="project" value="UniProtKB-SubCell"/>
</dbReference>
<sequence length="411" mass="42444">MKPSVGQDDAQAALRAIPGWRGWLLIAVMLSGPPLMALTFSTIAPVLPMIAAHFRGQAGGTMLAQWIMTTPAIGLMVGAPAGGWLIDRIGPRSMTIVAFTGFALGGSAGLWADDPVVLLASRFVMGFSGASIATVATWLIGARYDEAARRRLIAAQDSIAGIAAMSAVLISGIIAQPGGWRAPFAIYLVAVPLLLAAVASVPAIRPRSPQAAVAFAEPLASLTSLWPIYAIIVAMAGLMMMPATQVPFLLHANGIEDPIIRSRVIACSAFATILAAAAFPIVWGRLGKAGTFRLILTAYLLGTATLSMVSTAGLAALGCFLMGLGTGLFSPFFASLLIARTSPGLRGRAIGFMFGAIFLSEFLSPLVVLPLRAAFGVSGGFAALSALLFVALLASLIRGSAFDQSTSSQCP</sequence>
<evidence type="ECO:0000256" key="3">
    <source>
        <dbReference type="ARBA" id="ARBA00022692"/>
    </source>
</evidence>
<dbReference type="AlphaFoldDB" id="A0A086PA86"/>
<organism evidence="8 9">
    <name type="scientific">Sphingobium herbicidovorans (strain ATCC 700291 / DSM 11019 / CCUG 56400 / KCTC 2939 / LMG 18315 / NBRC 16415 / MH)</name>
    <name type="common">Sphingomonas herbicidovorans</name>
    <dbReference type="NCBI Taxonomy" id="1219045"/>
    <lineage>
        <taxon>Bacteria</taxon>
        <taxon>Pseudomonadati</taxon>
        <taxon>Pseudomonadota</taxon>
        <taxon>Alphaproteobacteria</taxon>
        <taxon>Sphingomonadales</taxon>
        <taxon>Sphingomonadaceae</taxon>
        <taxon>Sphingobium</taxon>
    </lineage>
</organism>
<gene>
    <name evidence="8" type="ORF">BV98_001506</name>
</gene>
<feature type="domain" description="Major facilitator superfamily (MFS) profile" evidence="7">
    <location>
        <begin position="25"/>
        <end position="403"/>
    </location>
</feature>
<dbReference type="Gene3D" id="1.20.1250.20">
    <property type="entry name" value="MFS general substrate transporter like domains"/>
    <property type="match status" value="1"/>
</dbReference>
<comment type="subcellular location">
    <subcellularLocation>
        <location evidence="1">Cell membrane</location>
        <topology evidence="1">Multi-pass membrane protein</topology>
    </subcellularLocation>
</comment>
<keyword evidence="4 6" id="KW-1133">Transmembrane helix</keyword>
<evidence type="ECO:0000313" key="8">
    <source>
        <dbReference type="EMBL" id="KFG90304.1"/>
    </source>
</evidence>
<evidence type="ECO:0000256" key="1">
    <source>
        <dbReference type="ARBA" id="ARBA00004651"/>
    </source>
</evidence>
<keyword evidence="9" id="KW-1185">Reference proteome</keyword>
<feature type="transmembrane region" description="Helical" evidence="6">
    <location>
        <begin position="375"/>
        <end position="397"/>
    </location>
</feature>
<keyword evidence="5 6" id="KW-0472">Membrane</keyword>
<dbReference type="InterPro" id="IPR020846">
    <property type="entry name" value="MFS_dom"/>
</dbReference>
<dbReference type="PANTHER" id="PTHR43124">
    <property type="entry name" value="PURINE EFFLUX PUMP PBUE"/>
    <property type="match status" value="1"/>
</dbReference>
<evidence type="ECO:0000313" key="9">
    <source>
        <dbReference type="Proteomes" id="UP000024284"/>
    </source>
</evidence>
<dbReference type="PATRIC" id="fig|1219045.3.peg.1536"/>
<dbReference type="SUPFAM" id="SSF103473">
    <property type="entry name" value="MFS general substrate transporter"/>
    <property type="match status" value="1"/>
</dbReference>
<dbReference type="PANTHER" id="PTHR43124:SF3">
    <property type="entry name" value="CHLORAMPHENICOL EFFLUX PUMP RV0191"/>
    <property type="match status" value="1"/>
</dbReference>
<dbReference type="InterPro" id="IPR050189">
    <property type="entry name" value="MFS_Efflux_Transporters"/>
</dbReference>
<feature type="transmembrane region" description="Helical" evidence="6">
    <location>
        <begin position="263"/>
        <end position="283"/>
    </location>
</feature>
<feature type="transmembrane region" description="Helical" evidence="6">
    <location>
        <begin position="184"/>
        <end position="204"/>
    </location>
</feature>
<feature type="transmembrane region" description="Helical" evidence="6">
    <location>
        <begin position="225"/>
        <end position="243"/>
    </location>
</feature>
<feature type="transmembrane region" description="Helical" evidence="6">
    <location>
        <begin position="350"/>
        <end position="369"/>
    </location>
</feature>
<dbReference type="InterPro" id="IPR011701">
    <property type="entry name" value="MFS"/>
</dbReference>
<dbReference type="InterPro" id="IPR036259">
    <property type="entry name" value="MFS_trans_sf"/>
</dbReference>
<dbReference type="Proteomes" id="UP000024284">
    <property type="component" value="Unassembled WGS sequence"/>
</dbReference>
<dbReference type="OrthoDB" id="9812221at2"/>
<feature type="transmembrane region" description="Helical" evidence="6">
    <location>
        <begin position="63"/>
        <end position="86"/>
    </location>
</feature>
<feature type="transmembrane region" description="Helical" evidence="6">
    <location>
        <begin position="315"/>
        <end position="338"/>
    </location>
</feature>
<name>A0A086PA86_SPHHM</name>
<protein>
    <submittedName>
        <fullName evidence="8">Major facilitator superfamily transporter</fullName>
    </submittedName>
</protein>
<proteinExistence type="predicted"/>
<dbReference type="Pfam" id="PF07690">
    <property type="entry name" value="MFS_1"/>
    <property type="match status" value="1"/>
</dbReference>
<feature type="transmembrane region" description="Helical" evidence="6">
    <location>
        <begin position="152"/>
        <end position="178"/>
    </location>
</feature>
<feature type="transmembrane region" description="Helical" evidence="6">
    <location>
        <begin position="23"/>
        <end position="51"/>
    </location>
</feature>
<accession>A0A086PA86</accession>
<comment type="caution">
    <text evidence="8">The sequence shown here is derived from an EMBL/GenBank/DDBJ whole genome shotgun (WGS) entry which is preliminary data.</text>
</comment>
<dbReference type="EMBL" id="JFZA02000012">
    <property type="protein sequence ID" value="KFG90304.1"/>
    <property type="molecule type" value="Genomic_DNA"/>
</dbReference>
<feature type="transmembrane region" description="Helical" evidence="6">
    <location>
        <begin position="290"/>
        <end position="309"/>
    </location>
</feature>
<evidence type="ECO:0000259" key="7">
    <source>
        <dbReference type="PROSITE" id="PS50850"/>
    </source>
</evidence>